<dbReference type="PROSITE" id="PS51450">
    <property type="entry name" value="LRR"/>
    <property type="match status" value="1"/>
</dbReference>
<sequence length="487" mass="54718">MEFKGALYELFKKTSGAVIDDGLINKEEFQLALFKTNKRESLFAERFKNSFSIAKDASFLCNGIAGLKSYPKTNSWKEGTDCCSWDGLYGNFPSDTTLFLLPYLQKLNLAYNDFNRSKIPYEFGRFESLLYLNLSHARFVGEVPSQVSHLSKLVSLDLSSSIYYHEQFTIDKHALEGIVHNLTEVRHLFLDGINMSSVNPHVFMSLSSSLRSLSLGGCDFQGKFPKNIFDLPNLLQLTHLDLSMNQLSGQIPRSLGNLLQLTHLDLSHNQLSGQVPLSILNLTRLEDLTIVENSLEGSIPDDVTAFPDLILLDLSNNLFNGTLPSWLYTAPTLKEIDLSQNQISGHIKEFQSKSLESIWLENNKLQGLLPSSIFQLLNLIGLSLSSNNLSGVIELSMFSNLPNLKYLDLSYNSLSLTSNSTSTVNLTSLLLSSCNLSEFPQFLKGLKSLEWLDLCYNRIEGKIPQWMQEVGIDSLSFDDQYLSDLKK</sequence>
<dbReference type="Pfam" id="PF13855">
    <property type="entry name" value="LRR_8"/>
    <property type="match status" value="1"/>
</dbReference>
<dbReference type="STRING" id="3635.A0A1U8LV32"/>
<protein>
    <submittedName>
        <fullName evidence="5">Receptor-like protein 6</fullName>
    </submittedName>
</protein>
<dbReference type="InterPro" id="IPR032675">
    <property type="entry name" value="LRR_dom_sf"/>
</dbReference>
<dbReference type="Proteomes" id="UP000818029">
    <property type="component" value="Chromosome A04"/>
</dbReference>
<dbReference type="PaxDb" id="3635-A0A1U8LV32"/>
<keyword evidence="3" id="KW-0675">Receptor</keyword>
<proteinExistence type="predicted"/>
<keyword evidence="2" id="KW-0732">Signal</keyword>
<dbReference type="KEGG" id="ghi:107931107"/>
<dbReference type="Pfam" id="PF13516">
    <property type="entry name" value="LRR_6"/>
    <property type="match status" value="1"/>
</dbReference>
<dbReference type="Gene3D" id="3.80.10.10">
    <property type="entry name" value="Ribonuclease Inhibitor"/>
    <property type="match status" value="4"/>
</dbReference>
<dbReference type="Gene3D" id="1.10.238.10">
    <property type="entry name" value="EF-hand"/>
    <property type="match status" value="1"/>
</dbReference>
<dbReference type="PANTHER" id="PTHR48053:SF126">
    <property type="entry name" value="MDIS1-INTERACTING RECEPTOR LIKE KINASE 2-LIKE ISOFORM X1"/>
    <property type="match status" value="1"/>
</dbReference>
<dbReference type="RefSeq" id="XP_016718377.2">
    <property type="nucleotide sequence ID" value="XM_016862888.2"/>
</dbReference>
<dbReference type="GeneID" id="107931107"/>
<evidence type="ECO:0000313" key="5">
    <source>
        <dbReference type="RefSeq" id="XP_016718377.2"/>
    </source>
</evidence>
<reference evidence="4" key="1">
    <citation type="journal article" date="2020" name="Nat. Genet.">
        <title>Genomic diversifications of five Gossypium allopolyploid species and their impact on cotton improvement.</title>
        <authorList>
            <person name="Chen Z.J."/>
            <person name="Sreedasyam A."/>
            <person name="Ando A."/>
            <person name="Song Q."/>
            <person name="De Santiago L.M."/>
            <person name="Hulse-Kemp A.M."/>
            <person name="Ding M."/>
            <person name="Ye W."/>
            <person name="Kirkbride R.C."/>
            <person name="Jenkins J."/>
            <person name="Plott C."/>
            <person name="Lovell J."/>
            <person name="Lin Y.M."/>
            <person name="Vaughn R."/>
            <person name="Liu B."/>
            <person name="Simpson S."/>
            <person name="Scheffler B.E."/>
            <person name="Wen L."/>
            <person name="Saski C.A."/>
            <person name="Grover C.E."/>
            <person name="Hu G."/>
            <person name="Conover J.L."/>
            <person name="Carlson J.W."/>
            <person name="Shu S."/>
            <person name="Boston L.B."/>
            <person name="Williams M."/>
            <person name="Peterson D.G."/>
            <person name="McGee K."/>
            <person name="Jones D.C."/>
            <person name="Wendel J.F."/>
            <person name="Stelly D.M."/>
            <person name="Grimwood J."/>
            <person name="Schmutz J."/>
        </authorList>
    </citation>
    <scope>NUCLEOTIDE SEQUENCE [LARGE SCALE GENOMIC DNA]</scope>
    <source>
        <strain evidence="4">cv. TM-1</strain>
    </source>
</reference>
<gene>
    <name evidence="5" type="primary">LOC107931107</name>
</gene>
<evidence type="ECO:0000256" key="3">
    <source>
        <dbReference type="ARBA" id="ARBA00023170"/>
    </source>
</evidence>
<accession>A0A1U8LV32</accession>
<name>A0A1U8LV32_GOSHI</name>
<comment type="subcellular location">
    <subcellularLocation>
        <location evidence="1">Membrane</location>
        <topology evidence="1">Single-pass type I membrane protein</topology>
    </subcellularLocation>
</comment>
<reference evidence="5" key="2">
    <citation type="submission" date="2025-08" db="UniProtKB">
        <authorList>
            <consortium name="RefSeq"/>
        </authorList>
    </citation>
    <scope>IDENTIFICATION</scope>
</reference>
<dbReference type="SUPFAM" id="SSF52047">
    <property type="entry name" value="RNI-like"/>
    <property type="match status" value="1"/>
</dbReference>
<dbReference type="PRINTS" id="PR00019">
    <property type="entry name" value="LEURICHRPT"/>
</dbReference>
<dbReference type="PANTHER" id="PTHR48053">
    <property type="entry name" value="LEUCINE RICH REPEAT FAMILY PROTEIN, EXPRESSED"/>
    <property type="match status" value="1"/>
</dbReference>
<dbReference type="AlphaFoldDB" id="A0A1U8LV32"/>
<evidence type="ECO:0000313" key="4">
    <source>
        <dbReference type="Proteomes" id="UP000818029"/>
    </source>
</evidence>
<evidence type="ECO:0000256" key="2">
    <source>
        <dbReference type="ARBA" id="ARBA00022729"/>
    </source>
</evidence>
<organism evidence="4 5">
    <name type="scientific">Gossypium hirsutum</name>
    <name type="common">Upland cotton</name>
    <name type="synonym">Gossypium mexicanum</name>
    <dbReference type="NCBI Taxonomy" id="3635"/>
    <lineage>
        <taxon>Eukaryota</taxon>
        <taxon>Viridiplantae</taxon>
        <taxon>Streptophyta</taxon>
        <taxon>Embryophyta</taxon>
        <taxon>Tracheophyta</taxon>
        <taxon>Spermatophyta</taxon>
        <taxon>Magnoliopsida</taxon>
        <taxon>eudicotyledons</taxon>
        <taxon>Gunneridae</taxon>
        <taxon>Pentapetalae</taxon>
        <taxon>rosids</taxon>
        <taxon>malvids</taxon>
        <taxon>Malvales</taxon>
        <taxon>Malvaceae</taxon>
        <taxon>Malvoideae</taxon>
        <taxon>Gossypium</taxon>
    </lineage>
</organism>
<keyword evidence="4" id="KW-1185">Reference proteome</keyword>
<dbReference type="GO" id="GO:0016020">
    <property type="term" value="C:membrane"/>
    <property type="evidence" value="ECO:0007669"/>
    <property type="project" value="UniProtKB-SubCell"/>
</dbReference>
<dbReference type="InterPro" id="IPR001611">
    <property type="entry name" value="Leu-rich_rpt"/>
</dbReference>
<evidence type="ECO:0000256" key="1">
    <source>
        <dbReference type="ARBA" id="ARBA00004479"/>
    </source>
</evidence>
<dbReference type="Pfam" id="PF00560">
    <property type="entry name" value="LRR_1"/>
    <property type="match status" value="5"/>
</dbReference>
<dbReference type="InterPro" id="IPR051716">
    <property type="entry name" value="Plant_RL_S/T_kinase"/>
</dbReference>